<dbReference type="Proteomes" id="UP000030416">
    <property type="component" value="Unassembled WGS sequence"/>
</dbReference>
<dbReference type="AlphaFoldDB" id="A0A0A3IWW4"/>
<gene>
    <name evidence="2" type="ORF">CD29_06175</name>
</gene>
<comment type="caution">
    <text evidence="2">The sequence shown here is derived from an EMBL/GenBank/DDBJ whole genome shotgun (WGS) entry which is preliminary data.</text>
</comment>
<reference evidence="2 3" key="1">
    <citation type="submission" date="2014-02" db="EMBL/GenBank/DDBJ databases">
        <title>Draft genome sequence of Lysinibacillus manganicus DSM 26584T.</title>
        <authorList>
            <person name="Zhang F."/>
            <person name="Wang G."/>
            <person name="Zhang L."/>
        </authorList>
    </citation>
    <scope>NUCLEOTIDE SEQUENCE [LARGE SCALE GENOMIC DNA]</scope>
    <source>
        <strain evidence="2 3">DSM 26584</strain>
    </source>
</reference>
<dbReference type="EMBL" id="JPVN01000006">
    <property type="protein sequence ID" value="KGR79282.1"/>
    <property type="molecule type" value="Genomic_DNA"/>
</dbReference>
<feature type="compositionally biased region" description="Basic and acidic residues" evidence="1">
    <location>
        <begin position="208"/>
        <end position="233"/>
    </location>
</feature>
<evidence type="ECO:0000313" key="2">
    <source>
        <dbReference type="EMBL" id="KGR79282.1"/>
    </source>
</evidence>
<dbReference type="RefSeq" id="WP_036184170.1">
    <property type="nucleotide sequence ID" value="NZ_AVDA01000006.1"/>
</dbReference>
<proteinExistence type="predicted"/>
<name>A0A0A3IWW4_9BACL</name>
<sequence length="400" mass="48610">MSSSYHSNHHDHTLCTSCGKRKKVDPKPVAKPAEEKTIFNNFDFSSLMADPQTMKSLFLFLITLFNKFELEKKEPKAPQHECKCKDHHDKDKDKDKYEWWKHDNKHDESSSKHECKCKNEPKKGHDWWKHDDKHDESSSKHEFKCKNEPKKGHDWWKHDDKHDESSSKHECKCKNKPKKDHDWWKHDDKHDESSSKHECKCKNHPKKNHDWWKHGDKHDESSSKHKCDCKKNEPGKKYRHFELEPDSSKVSKHYEDFLSDFSSSFEYEYNHFKKEMNKHENFKSHERKNFHFELDSSSSEEMQQHYNHKNEPEMPDKIWLADVLSLLYKHNLLNLDNLFDQLNKSKHHPNKPTCNCNRRKHWEESYNHKNDKYEYTKEYYYKGIPLKKIKRKADSYKKFK</sequence>
<protein>
    <submittedName>
        <fullName evidence="2">Uncharacterized protein</fullName>
    </submittedName>
</protein>
<feature type="compositionally biased region" description="Basic and acidic residues" evidence="1">
    <location>
        <begin position="106"/>
        <end position="201"/>
    </location>
</feature>
<keyword evidence="3" id="KW-1185">Reference proteome</keyword>
<organism evidence="2 3">
    <name type="scientific">Ureibacillus manganicus DSM 26584</name>
    <dbReference type="NCBI Taxonomy" id="1384049"/>
    <lineage>
        <taxon>Bacteria</taxon>
        <taxon>Bacillati</taxon>
        <taxon>Bacillota</taxon>
        <taxon>Bacilli</taxon>
        <taxon>Bacillales</taxon>
        <taxon>Caryophanaceae</taxon>
        <taxon>Ureibacillus</taxon>
    </lineage>
</organism>
<evidence type="ECO:0000313" key="3">
    <source>
        <dbReference type="Proteomes" id="UP000030416"/>
    </source>
</evidence>
<dbReference type="OrthoDB" id="10018284at2"/>
<accession>A0A0A3IWW4</accession>
<evidence type="ECO:0000256" key="1">
    <source>
        <dbReference type="SAM" id="MobiDB-lite"/>
    </source>
</evidence>
<feature type="region of interest" description="Disordered" evidence="1">
    <location>
        <begin position="106"/>
        <end position="233"/>
    </location>
</feature>